<sequence>MDQETSRRGADLLAADIESALGFEVHIDETIPEHLSRQPSPPGWWIEFTIPALNVLVGCTPSESTPSGVACELAQRIHDDVLARSGKIWPADDAGGDQPLLPTSSGWQGPGGSVPYGQVKAAKEPDSSLDGVVRWWLPHSYDGLIASQSGDDVWFSRWQYEGDDQRITPGMPVTWLIGEGRHGKYRKASEVRPVQE</sequence>
<accession>A0ABW6QRV8</accession>
<keyword evidence="2" id="KW-1185">Reference proteome</keyword>
<evidence type="ECO:0000313" key="2">
    <source>
        <dbReference type="Proteomes" id="UP001601948"/>
    </source>
</evidence>
<comment type="caution">
    <text evidence="1">The sequence shown here is derived from an EMBL/GenBank/DDBJ whole genome shotgun (WGS) entry which is preliminary data.</text>
</comment>
<organism evidence="1 2">
    <name type="scientific">Nocardia suismassiliense</name>
    <dbReference type="NCBI Taxonomy" id="2077092"/>
    <lineage>
        <taxon>Bacteria</taxon>
        <taxon>Bacillati</taxon>
        <taxon>Actinomycetota</taxon>
        <taxon>Actinomycetes</taxon>
        <taxon>Mycobacteriales</taxon>
        <taxon>Nocardiaceae</taxon>
        <taxon>Nocardia</taxon>
    </lineage>
</organism>
<dbReference type="Proteomes" id="UP001601948">
    <property type="component" value="Unassembled WGS sequence"/>
</dbReference>
<proteinExistence type="predicted"/>
<reference evidence="1 2" key="1">
    <citation type="submission" date="2024-10" db="EMBL/GenBank/DDBJ databases">
        <title>The Natural Products Discovery Center: Release of the First 8490 Sequenced Strains for Exploring Actinobacteria Biosynthetic Diversity.</title>
        <authorList>
            <person name="Kalkreuter E."/>
            <person name="Kautsar S.A."/>
            <person name="Yang D."/>
            <person name="Bader C.D."/>
            <person name="Teijaro C.N."/>
            <person name="Fluegel L."/>
            <person name="Davis C.M."/>
            <person name="Simpson J.R."/>
            <person name="Lauterbach L."/>
            <person name="Steele A.D."/>
            <person name="Gui C."/>
            <person name="Meng S."/>
            <person name="Li G."/>
            <person name="Viehrig K."/>
            <person name="Ye F."/>
            <person name="Su P."/>
            <person name="Kiefer A.F."/>
            <person name="Nichols A."/>
            <person name="Cepeda A.J."/>
            <person name="Yan W."/>
            <person name="Fan B."/>
            <person name="Jiang Y."/>
            <person name="Adhikari A."/>
            <person name="Zheng C.-J."/>
            <person name="Schuster L."/>
            <person name="Cowan T.M."/>
            <person name="Smanski M.J."/>
            <person name="Chevrette M.G."/>
            <person name="De Carvalho L.P.S."/>
            <person name="Shen B."/>
        </authorList>
    </citation>
    <scope>NUCLEOTIDE SEQUENCE [LARGE SCALE GENOMIC DNA]</scope>
    <source>
        <strain evidence="1 2">NPDC003040</strain>
    </source>
</reference>
<evidence type="ECO:0000313" key="1">
    <source>
        <dbReference type="EMBL" id="MFF3223960.1"/>
    </source>
</evidence>
<gene>
    <name evidence="1" type="ORF">ACFYV7_14295</name>
</gene>
<protein>
    <submittedName>
        <fullName evidence="1">Uncharacterized protein</fullName>
    </submittedName>
</protein>
<name>A0ABW6QRV8_9NOCA</name>
<dbReference type="RefSeq" id="WP_387717229.1">
    <property type="nucleotide sequence ID" value="NZ_JBIAPI010000002.1"/>
</dbReference>
<dbReference type="EMBL" id="JBIAPI010000002">
    <property type="protein sequence ID" value="MFF3223960.1"/>
    <property type="molecule type" value="Genomic_DNA"/>
</dbReference>